<dbReference type="InterPro" id="IPR052162">
    <property type="entry name" value="Sensor_kinase/Photoreceptor"/>
</dbReference>
<name>A0ABU3K405_9BACT</name>
<dbReference type="SMART" id="SM00086">
    <property type="entry name" value="PAC"/>
    <property type="match status" value="2"/>
</dbReference>
<feature type="domain" description="PAS" evidence="8">
    <location>
        <begin position="321"/>
        <end position="391"/>
    </location>
</feature>
<dbReference type="PRINTS" id="PR00344">
    <property type="entry name" value="BCTRLSENSOR"/>
</dbReference>
<dbReference type="PANTHER" id="PTHR43304">
    <property type="entry name" value="PHYTOCHROME-LIKE PROTEIN CPH1"/>
    <property type="match status" value="1"/>
</dbReference>
<dbReference type="InterPro" id="IPR000014">
    <property type="entry name" value="PAS"/>
</dbReference>
<dbReference type="NCBIfam" id="TIGR00229">
    <property type="entry name" value="sensory_box"/>
    <property type="match status" value="2"/>
</dbReference>
<dbReference type="InterPro" id="IPR003594">
    <property type="entry name" value="HATPase_dom"/>
</dbReference>
<evidence type="ECO:0000259" key="8">
    <source>
        <dbReference type="PROSITE" id="PS50112"/>
    </source>
</evidence>
<evidence type="ECO:0000259" key="7">
    <source>
        <dbReference type="PROSITE" id="PS50109"/>
    </source>
</evidence>
<dbReference type="PANTHER" id="PTHR43304:SF1">
    <property type="entry name" value="PAC DOMAIN-CONTAINING PROTEIN"/>
    <property type="match status" value="1"/>
</dbReference>
<dbReference type="PROSITE" id="PS50113">
    <property type="entry name" value="PAC"/>
    <property type="match status" value="2"/>
</dbReference>
<keyword evidence="11" id="KW-1185">Reference proteome</keyword>
<dbReference type="SMART" id="SM00091">
    <property type="entry name" value="PAS"/>
    <property type="match status" value="2"/>
</dbReference>
<evidence type="ECO:0000313" key="11">
    <source>
        <dbReference type="Proteomes" id="UP001250932"/>
    </source>
</evidence>
<dbReference type="SUPFAM" id="SSF55781">
    <property type="entry name" value="GAF domain-like"/>
    <property type="match status" value="1"/>
</dbReference>
<evidence type="ECO:0000256" key="6">
    <source>
        <dbReference type="SAM" id="Coils"/>
    </source>
</evidence>
<dbReference type="SMART" id="SM00388">
    <property type="entry name" value="HisKA"/>
    <property type="match status" value="1"/>
</dbReference>
<dbReference type="CDD" id="cd00082">
    <property type="entry name" value="HisKA"/>
    <property type="match status" value="1"/>
</dbReference>
<sequence>MDNPYSSCTSSLLQAIVDAQSCFIRAQSISQSFQVLLNKLLAITQSDSGIIGEVLESEDGAPYFQAHSISHLTWNVEPQHLNTHPDQNLRSTNFETVFGKVILSGQHVIDNHPDQDDPWVTIDDHPIAAFLVVPFYYGDTLVGMAGMANRPSGYDEALVEFLRPLLAVCGTLIAANRNKQTRSYAERALQESEERFELAVWGSNDGIWDWPNIQEDKEWWSPRFYDLLGYEFEEITPSLQTFKELLHPEERNRVFVAVQNHFEKDLPFDVEYRLQTKSGAYRWFRARGKSVRNQQGVITRMAGSIQDIHDQRQAERAMCESEARFRTMADTAPVLIWMSDSEKNCTYVNQRWLDFTGRTLEQELGMGWIDNVHPEDQQRCLPICEAAFQSHTPMEMEFRLKHKKEGYRWVIDRGVPRFNSDGQFLGFIGTCVDISGQKQHEQAIFRYNRWLQKEIEERTIRIHELEQRRMQVEKLAALSQVTAGIAHEINNPLASIQQSLQLVKQIIPMDHPRAKYVPKIEQEIHRMATIIKQMYQLYQPRQEFPRLLNLNQIVKDASDFIVNLHKNGHGQIHLDLFNGMYDLPLPATELRQVLCNVLQNAFDSVEVHGRVVVRTGMNAGTAWIQIQDDGAGISPDVLSHIFEPFYSTKVNMKRNGMGLGLSVSKSLLEAMGGKIQVSSTLGKGATFTISFPLPLVPTYSTPPEESVSRVLKPIS</sequence>
<dbReference type="InterPro" id="IPR036890">
    <property type="entry name" value="HATPase_C_sf"/>
</dbReference>
<dbReference type="Pfam" id="PF02518">
    <property type="entry name" value="HATPase_c"/>
    <property type="match status" value="1"/>
</dbReference>
<dbReference type="InterPro" id="IPR004358">
    <property type="entry name" value="Sig_transdc_His_kin-like_C"/>
</dbReference>
<dbReference type="EMBL" id="JAQOUE010000001">
    <property type="protein sequence ID" value="MDT7041113.1"/>
    <property type="molecule type" value="Genomic_DNA"/>
</dbReference>
<dbReference type="Pfam" id="PF08447">
    <property type="entry name" value="PAS_3"/>
    <property type="match status" value="2"/>
</dbReference>
<dbReference type="InterPro" id="IPR005467">
    <property type="entry name" value="His_kinase_dom"/>
</dbReference>
<dbReference type="SMART" id="SM00387">
    <property type="entry name" value="HATPase_c"/>
    <property type="match status" value="1"/>
</dbReference>
<dbReference type="Gene3D" id="3.30.450.20">
    <property type="entry name" value="PAS domain"/>
    <property type="match status" value="2"/>
</dbReference>
<evidence type="ECO:0000256" key="5">
    <source>
        <dbReference type="ARBA" id="ARBA00022777"/>
    </source>
</evidence>
<dbReference type="CDD" id="cd00075">
    <property type="entry name" value="HATPase"/>
    <property type="match status" value="1"/>
</dbReference>
<evidence type="ECO:0000256" key="4">
    <source>
        <dbReference type="ARBA" id="ARBA00022679"/>
    </source>
</evidence>
<keyword evidence="5" id="KW-0418">Kinase</keyword>
<keyword evidence="3" id="KW-0597">Phosphoprotein</keyword>
<dbReference type="Pfam" id="PF00512">
    <property type="entry name" value="HisKA"/>
    <property type="match status" value="1"/>
</dbReference>
<feature type="domain" description="PAC" evidence="9">
    <location>
        <begin position="394"/>
        <end position="446"/>
    </location>
</feature>
<reference evidence="10 11" key="1">
    <citation type="journal article" date="2023" name="ISME J.">
        <title>Cultivation and genomic characterization of novel and ubiquitous marine nitrite-oxidizing bacteria from the Nitrospirales.</title>
        <authorList>
            <person name="Mueller A.J."/>
            <person name="Daebeler A."/>
            <person name="Herbold C.W."/>
            <person name="Kirkegaard R.H."/>
            <person name="Daims H."/>
        </authorList>
    </citation>
    <scope>NUCLEOTIDE SEQUENCE [LARGE SCALE GENOMIC DNA]</scope>
    <source>
        <strain evidence="10 11">EB</strain>
    </source>
</reference>
<comment type="caution">
    <text evidence="10">The sequence shown here is derived from an EMBL/GenBank/DDBJ whole genome shotgun (WGS) entry which is preliminary data.</text>
</comment>
<evidence type="ECO:0000313" key="10">
    <source>
        <dbReference type="EMBL" id="MDT7041113.1"/>
    </source>
</evidence>
<dbReference type="RefSeq" id="WP_313831471.1">
    <property type="nucleotide sequence ID" value="NZ_JAQOUE010000001.1"/>
</dbReference>
<organism evidence="10 11">
    <name type="scientific">Candidatus Nitronereus thalassa</name>
    <dbReference type="NCBI Taxonomy" id="3020898"/>
    <lineage>
        <taxon>Bacteria</taxon>
        <taxon>Pseudomonadati</taxon>
        <taxon>Nitrospirota</taxon>
        <taxon>Nitrospiria</taxon>
        <taxon>Nitrospirales</taxon>
        <taxon>Nitrospiraceae</taxon>
        <taxon>Candidatus Nitronereus</taxon>
    </lineage>
</organism>
<evidence type="ECO:0000256" key="1">
    <source>
        <dbReference type="ARBA" id="ARBA00000085"/>
    </source>
</evidence>
<dbReference type="InterPro" id="IPR013655">
    <property type="entry name" value="PAS_fold_3"/>
</dbReference>
<evidence type="ECO:0000256" key="3">
    <source>
        <dbReference type="ARBA" id="ARBA00022553"/>
    </source>
</evidence>
<dbReference type="InterPro" id="IPR036097">
    <property type="entry name" value="HisK_dim/P_sf"/>
</dbReference>
<dbReference type="Pfam" id="PF13185">
    <property type="entry name" value="GAF_2"/>
    <property type="match status" value="1"/>
</dbReference>
<accession>A0ABU3K405</accession>
<dbReference type="InterPro" id="IPR035965">
    <property type="entry name" value="PAS-like_dom_sf"/>
</dbReference>
<proteinExistence type="predicted"/>
<keyword evidence="6" id="KW-0175">Coiled coil</keyword>
<dbReference type="SUPFAM" id="SSF55874">
    <property type="entry name" value="ATPase domain of HSP90 chaperone/DNA topoisomerase II/histidine kinase"/>
    <property type="match status" value="1"/>
</dbReference>
<dbReference type="InterPro" id="IPR003018">
    <property type="entry name" value="GAF"/>
</dbReference>
<dbReference type="EC" id="2.7.13.3" evidence="2"/>
<evidence type="ECO:0000259" key="9">
    <source>
        <dbReference type="PROSITE" id="PS50113"/>
    </source>
</evidence>
<feature type="coiled-coil region" evidence="6">
    <location>
        <begin position="448"/>
        <end position="475"/>
    </location>
</feature>
<evidence type="ECO:0000256" key="2">
    <source>
        <dbReference type="ARBA" id="ARBA00012438"/>
    </source>
</evidence>
<gene>
    <name evidence="10" type="ORF">PPG34_02045</name>
</gene>
<keyword evidence="4" id="KW-0808">Transferase</keyword>
<dbReference type="InterPro" id="IPR001610">
    <property type="entry name" value="PAC"/>
</dbReference>
<dbReference type="InterPro" id="IPR003661">
    <property type="entry name" value="HisK_dim/P_dom"/>
</dbReference>
<feature type="domain" description="PAC" evidence="9">
    <location>
        <begin position="268"/>
        <end position="320"/>
    </location>
</feature>
<dbReference type="SUPFAM" id="SSF55785">
    <property type="entry name" value="PYP-like sensor domain (PAS domain)"/>
    <property type="match status" value="2"/>
</dbReference>
<protein>
    <recommendedName>
        <fullName evidence="2">histidine kinase</fullName>
        <ecNumber evidence="2">2.7.13.3</ecNumber>
    </recommendedName>
</protein>
<dbReference type="Proteomes" id="UP001250932">
    <property type="component" value="Unassembled WGS sequence"/>
</dbReference>
<feature type="domain" description="PAS" evidence="8">
    <location>
        <begin position="220"/>
        <end position="265"/>
    </location>
</feature>
<dbReference type="InterPro" id="IPR029016">
    <property type="entry name" value="GAF-like_dom_sf"/>
</dbReference>
<dbReference type="CDD" id="cd00130">
    <property type="entry name" value="PAS"/>
    <property type="match status" value="2"/>
</dbReference>
<comment type="catalytic activity">
    <reaction evidence="1">
        <text>ATP + protein L-histidine = ADP + protein N-phospho-L-histidine.</text>
        <dbReference type="EC" id="2.7.13.3"/>
    </reaction>
</comment>
<dbReference type="PROSITE" id="PS50112">
    <property type="entry name" value="PAS"/>
    <property type="match status" value="2"/>
</dbReference>
<dbReference type="SUPFAM" id="SSF47384">
    <property type="entry name" value="Homodimeric domain of signal transducing histidine kinase"/>
    <property type="match status" value="1"/>
</dbReference>
<dbReference type="Gene3D" id="1.10.287.130">
    <property type="match status" value="1"/>
</dbReference>
<feature type="domain" description="Histidine kinase" evidence="7">
    <location>
        <begin position="484"/>
        <end position="695"/>
    </location>
</feature>
<dbReference type="PROSITE" id="PS50109">
    <property type="entry name" value="HIS_KIN"/>
    <property type="match status" value="1"/>
</dbReference>
<dbReference type="InterPro" id="IPR000700">
    <property type="entry name" value="PAS-assoc_C"/>
</dbReference>
<dbReference type="Gene3D" id="3.30.450.40">
    <property type="match status" value="1"/>
</dbReference>
<dbReference type="Gene3D" id="3.30.565.10">
    <property type="entry name" value="Histidine kinase-like ATPase, C-terminal domain"/>
    <property type="match status" value="1"/>
</dbReference>